<feature type="compositionally biased region" description="Basic and acidic residues" evidence="1">
    <location>
        <begin position="99"/>
        <end position="108"/>
    </location>
</feature>
<dbReference type="EMBL" id="LR743504">
    <property type="protein sequence ID" value="CAA2103921.1"/>
    <property type="molecule type" value="Genomic_DNA"/>
</dbReference>
<evidence type="ECO:0000313" key="2">
    <source>
        <dbReference type="EMBL" id="CAA2103921.1"/>
    </source>
</evidence>
<name>A0A679JBN9_9HYPH</name>
<feature type="compositionally biased region" description="Basic and acidic residues" evidence="1">
    <location>
        <begin position="129"/>
        <end position="173"/>
    </location>
</feature>
<organism evidence="2">
    <name type="scientific">Methylobacterium bullatum</name>
    <dbReference type="NCBI Taxonomy" id="570505"/>
    <lineage>
        <taxon>Bacteria</taxon>
        <taxon>Pseudomonadati</taxon>
        <taxon>Pseudomonadota</taxon>
        <taxon>Alphaproteobacteria</taxon>
        <taxon>Hyphomicrobiales</taxon>
        <taxon>Methylobacteriaceae</taxon>
        <taxon>Methylobacterium</taxon>
    </lineage>
</organism>
<dbReference type="AlphaFoldDB" id="A0A679JBN9"/>
<feature type="region of interest" description="Disordered" evidence="1">
    <location>
        <begin position="99"/>
        <end position="173"/>
    </location>
</feature>
<protein>
    <submittedName>
        <fullName evidence="2">Uncharacterized protein</fullName>
    </submittedName>
</protein>
<sequence>MPVKPLSFLARLRMPSILSGFVVLGLGGVPALAADFPEPYGPPRDFPAERRLPPSVEEFGPERGAARLIEPCRVVVRRRISPDGEEIVKRVTICEERSDRLPLERDGGYGEVRPLRRPPLPPRDIPFADETRPGRGADHGEDRLEERPADGLAGDERLSDEPPLEERGRGPRY</sequence>
<accession>A0A679JBN9</accession>
<evidence type="ECO:0000256" key="1">
    <source>
        <dbReference type="SAM" id="MobiDB-lite"/>
    </source>
</evidence>
<reference evidence="2" key="1">
    <citation type="submission" date="2019-12" db="EMBL/GenBank/DDBJ databases">
        <authorList>
            <person name="Cremers G."/>
        </authorList>
    </citation>
    <scope>NUCLEOTIDE SEQUENCE</scope>
    <source>
        <strain evidence="2">Mbul1</strain>
    </source>
</reference>
<proteinExistence type="predicted"/>
<gene>
    <name evidence="2" type="ORF">MBUL_02441</name>
</gene>